<feature type="transmembrane region" description="Helical" evidence="9">
    <location>
        <begin position="360"/>
        <end position="384"/>
    </location>
</feature>
<feature type="transmembrane region" description="Helical" evidence="9">
    <location>
        <begin position="326"/>
        <end position="348"/>
    </location>
</feature>
<evidence type="ECO:0000256" key="1">
    <source>
        <dbReference type="ARBA" id="ARBA00004141"/>
    </source>
</evidence>
<dbReference type="Gene3D" id="1.20.58.340">
    <property type="entry name" value="Magnesium transport protein CorA, transmembrane region"/>
    <property type="match status" value="1"/>
</dbReference>
<dbReference type="CDD" id="cd12823">
    <property type="entry name" value="Mrs2_Mfm1p-like"/>
    <property type="match status" value="1"/>
</dbReference>
<keyword evidence="6 9" id="KW-1133">Transmembrane helix</keyword>
<keyword evidence="7 9" id="KW-0406">Ion transport</keyword>
<keyword evidence="3 9" id="KW-0812">Transmembrane</keyword>
<dbReference type="SUPFAM" id="SSF144083">
    <property type="entry name" value="Magnesium transport protein CorA, transmembrane region"/>
    <property type="match status" value="1"/>
</dbReference>
<comment type="similarity">
    <text evidence="9">Belongs to the CorA metal ion transporter (MIT) (TC 1.A.35) family.</text>
</comment>
<organism evidence="11">
    <name type="scientific">Rhodosorus marinus</name>
    <dbReference type="NCBI Taxonomy" id="101924"/>
    <lineage>
        <taxon>Eukaryota</taxon>
        <taxon>Rhodophyta</taxon>
        <taxon>Stylonematophyceae</taxon>
        <taxon>Stylonematales</taxon>
        <taxon>Stylonemataceae</taxon>
        <taxon>Rhodosorus</taxon>
    </lineage>
</organism>
<dbReference type="InterPro" id="IPR045863">
    <property type="entry name" value="CorA_TM1_TM2"/>
</dbReference>
<evidence type="ECO:0000256" key="2">
    <source>
        <dbReference type="ARBA" id="ARBA00022448"/>
    </source>
</evidence>
<proteinExistence type="inferred from homology"/>
<keyword evidence="5" id="KW-0809">Transit peptide</keyword>
<dbReference type="PANTHER" id="PTHR13890:SF0">
    <property type="entry name" value="MAGNESIUM TRANSPORTER MRS2 HOMOLOG, MITOCHONDRIAL"/>
    <property type="match status" value="1"/>
</dbReference>
<accession>A0A7S2ZRG5</accession>
<comment type="subcellular location">
    <subcellularLocation>
        <location evidence="1">Membrane</location>
        <topology evidence="1">Multi-pass membrane protein</topology>
    </subcellularLocation>
    <subcellularLocation>
        <location evidence="9">Mitochondrion inner membrane</location>
        <topology evidence="9">Multi-pass membrane protein</topology>
    </subcellularLocation>
</comment>
<keyword evidence="9" id="KW-0496">Mitochondrion</keyword>
<evidence type="ECO:0000256" key="3">
    <source>
        <dbReference type="ARBA" id="ARBA00022692"/>
    </source>
</evidence>
<evidence type="ECO:0000256" key="6">
    <source>
        <dbReference type="ARBA" id="ARBA00022989"/>
    </source>
</evidence>
<evidence type="ECO:0000256" key="4">
    <source>
        <dbReference type="ARBA" id="ARBA00022842"/>
    </source>
</evidence>
<dbReference type="InterPro" id="IPR039204">
    <property type="entry name" value="MRS2-like"/>
</dbReference>
<feature type="coiled-coil region" evidence="10">
    <location>
        <begin position="274"/>
        <end position="308"/>
    </location>
</feature>
<dbReference type="EMBL" id="HBHW01018602">
    <property type="protein sequence ID" value="CAE0046303.1"/>
    <property type="molecule type" value="Transcribed_RNA"/>
</dbReference>
<dbReference type="AlphaFoldDB" id="A0A7S2ZRG5"/>
<keyword evidence="8 9" id="KW-0472">Membrane</keyword>
<evidence type="ECO:0000256" key="9">
    <source>
        <dbReference type="RuleBase" id="RU366042"/>
    </source>
</evidence>
<keyword evidence="4 9" id="KW-0460">Magnesium</keyword>
<keyword evidence="9" id="KW-0999">Mitochondrion inner membrane</keyword>
<dbReference type="PANTHER" id="PTHR13890">
    <property type="entry name" value="RNA SPLICING PROTEIN MRS2, MITOCHONDRIAL"/>
    <property type="match status" value="1"/>
</dbReference>
<evidence type="ECO:0000256" key="8">
    <source>
        <dbReference type="ARBA" id="ARBA00023136"/>
    </source>
</evidence>
<evidence type="ECO:0000256" key="5">
    <source>
        <dbReference type="ARBA" id="ARBA00022946"/>
    </source>
</evidence>
<keyword evidence="10" id="KW-0175">Coiled coil</keyword>
<reference evidence="11" key="1">
    <citation type="submission" date="2021-01" db="EMBL/GenBank/DDBJ databases">
        <authorList>
            <person name="Corre E."/>
            <person name="Pelletier E."/>
            <person name="Niang G."/>
            <person name="Scheremetjew M."/>
            <person name="Finn R."/>
            <person name="Kale V."/>
            <person name="Holt S."/>
            <person name="Cochrane G."/>
            <person name="Meng A."/>
            <person name="Brown T."/>
            <person name="Cohen L."/>
        </authorList>
    </citation>
    <scope>NUCLEOTIDE SEQUENCE</scope>
    <source>
        <strain evidence="11">CCMP 769</strain>
    </source>
</reference>
<dbReference type="Gene3D" id="2.40.128.330">
    <property type="match status" value="1"/>
</dbReference>
<gene>
    <name evidence="11" type="ORF">RMAR00112_LOCUS14282</name>
</gene>
<keyword evidence="2 9" id="KW-0813">Transport</keyword>
<evidence type="ECO:0000256" key="7">
    <source>
        <dbReference type="ARBA" id="ARBA00023065"/>
    </source>
</evidence>
<sequence>MKGDGLGRPASESSTFGNRAVSVPCFQFERDGSCTLREISKTEIIEYARKKTALPPPRLIKQWLNAYNDQSPNLEMLSEQLQITGDYKRQRKVLRKYMKTSLQPRDLRQVDPAFPQKPAIWVRHSAIIASLEQVRSIIFHDTMLLFDPDNSVVKRCTQFVQETLYSSGYEEMFLPFEFRALEGFIIFVTTVLEFDFLRVSEEVKKSIGDPRSMLTTTVLEDMRIDKQKLSHFISRLSIVHDVITELLDDDEDMANMYLTEKHRSPWVIRDSLDHEEAEMILESYLQILDDLTAKAKLLDREIDDTEDLVSIHLDTLRNRLIMMQMLLSVIGLGVALGSLIAGLFGMNLPIPIFESEFSQWWFLGTSVLIIILLVVVPFFSIAYLRKQSLYSGSIRSPMGKFDAVG</sequence>
<dbReference type="GO" id="GO:0015095">
    <property type="term" value="F:magnesium ion transmembrane transporter activity"/>
    <property type="evidence" value="ECO:0007669"/>
    <property type="project" value="TreeGrafter"/>
</dbReference>
<protein>
    <recommendedName>
        <fullName evidence="9">Magnesium transporter</fullName>
    </recommendedName>
</protein>
<dbReference type="Pfam" id="PF22099">
    <property type="entry name" value="MRS2-like"/>
    <property type="match status" value="1"/>
</dbReference>
<dbReference type="GO" id="GO:0005743">
    <property type="term" value="C:mitochondrial inner membrane"/>
    <property type="evidence" value="ECO:0007669"/>
    <property type="project" value="UniProtKB-SubCell"/>
</dbReference>
<name>A0A7S2ZRG5_9RHOD</name>
<evidence type="ECO:0000313" key="11">
    <source>
        <dbReference type="EMBL" id="CAE0046303.1"/>
    </source>
</evidence>
<evidence type="ECO:0000256" key="10">
    <source>
        <dbReference type="SAM" id="Coils"/>
    </source>
</evidence>